<dbReference type="EMBL" id="FPIZ01000009">
    <property type="protein sequence ID" value="SFW64091.1"/>
    <property type="molecule type" value="Genomic_DNA"/>
</dbReference>
<evidence type="ECO:0000256" key="2">
    <source>
        <dbReference type="ARBA" id="ARBA00004477"/>
    </source>
</evidence>
<dbReference type="Proteomes" id="UP001326715">
    <property type="component" value="Chromosome"/>
</dbReference>
<dbReference type="PANTHER" id="PTHR12863">
    <property type="entry name" value="FATTY ACID HYDROXYLASE"/>
    <property type="match status" value="1"/>
</dbReference>
<dbReference type="InterPro" id="IPR014430">
    <property type="entry name" value="Scs7"/>
</dbReference>
<feature type="transmembrane region" description="Helical" evidence="14">
    <location>
        <begin position="135"/>
        <end position="152"/>
    </location>
</feature>
<feature type="transmembrane region" description="Helical" evidence="14">
    <location>
        <begin position="27"/>
        <end position="48"/>
    </location>
</feature>
<comment type="cofactor">
    <cofactor evidence="1">
        <name>Zn(2+)</name>
        <dbReference type="ChEBI" id="CHEBI:29105"/>
    </cofactor>
</comment>
<gene>
    <name evidence="16" type="ORF">SAMN05661012_03143</name>
    <name evidence="17" type="ORF">SR876_12990</name>
</gene>
<dbReference type="STRING" id="1004.SAMN05661012_03143"/>
<dbReference type="OrthoDB" id="9784228at2"/>
<sequence>MKKQYVSNATESVPMFKNGLLEALSKVHFSVPLILYIPVISYVCYYGLTHTDAGVMVFLLSALGGLFFWTLTEYVLHRFVFHFVPKSKWGLRLHFIFHGVHHDYPNDALRLVLPPSVSVPLALGFFFLFRAIIPVNYLFGFFAGFMTGYLFYDISHYALHHLNFKNAFWKKLKKHHMKHHYQNADKGYGVSSAIWDRVFGSNFPQKEEHQ</sequence>
<evidence type="ECO:0000256" key="14">
    <source>
        <dbReference type="SAM" id="Phobius"/>
    </source>
</evidence>
<dbReference type="GO" id="GO:0005506">
    <property type="term" value="F:iron ion binding"/>
    <property type="evidence" value="ECO:0007669"/>
    <property type="project" value="InterPro"/>
</dbReference>
<proteinExistence type="predicted"/>
<keyword evidence="12 14" id="KW-0472">Membrane</keyword>
<dbReference type="GO" id="GO:0016020">
    <property type="term" value="C:membrane"/>
    <property type="evidence" value="ECO:0007669"/>
    <property type="project" value="InterPro"/>
</dbReference>
<name>A0A1K1QWT3_9BACT</name>
<evidence type="ECO:0000313" key="19">
    <source>
        <dbReference type="Proteomes" id="UP001326715"/>
    </source>
</evidence>
<dbReference type="GO" id="GO:0006633">
    <property type="term" value="P:fatty acid biosynthetic process"/>
    <property type="evidence" value="ECO:0007669"/>
    <property type="project" value="UniProtKB-KW"/>
</dbReference>
<keyword evidence="4 14" id="KW-0812">Transmembrane</keyword>
<keyword evidence="7" id="KW-0276">Fatty acid metabolism</keyword>
<keyword evidence="6" id="KW-0256">Endoplasmic reticulum</keyword>
<dbReference type="RefSeq" id="WP_072362027.1">
    <property type="nucleotide sequence ID" value="NZ_CBHWAX010000007.1"/>
</dbReference>
<evidence type="ECO:0000256" key="5">
    <source>
        <dbReference type="ARBA" id="ARBA00022723"/>
    </source>
</evidence>
<evidence type="ECO:0000256" key="13">
    <source>
        <dbReference type="ARBA" id="ARBA00023160"/>
    </source>
</evidence>
<dbReference type="PANTHER" id="PTHR12863:SF1">
    <property type="entry name" value="FATTY ACID 2-HYDROXYLASE"/>
    <property type="match status" value="1"/>
</dbReference>
<feature type="domain" description="Fatty acid hydroxylase" evidence="15">
    <location>
        <begin position="64"/>
        <end position="201"/>
    </location>
</feature>
<evidence type="ECO:0000313" key="16">
    <source>
        <dbReference type="EMBL" id="SFW64091.1"/>
    </source>
</evidence>
<comment type="subcellular location">
    <subcellularLocation>
        <location evidence="2">Endoplasmic reticulum membrane</location>
        <topology evidence="2">Multi-pass membrane protein</topology>
    </subcellularLocation>
</comment>
<dbReference type="AlphaFoldDB" id="A0A1K1QWT3"/>
<keyword evidence="11" id="KW-0443">Lipid metabolism</keyword>
<evidence type="ECO:0000313" key="18">
    <source>
        <dbReference type="Proteomes" id="UP000183788"/>
    </source>
</evidence>
<dbReference type="InterPro" id="IPR006694">
    <property type="entry name" value="Fatty_acid_hydroxylase"/>
</dbReference>
<keyword evidence="10" id="KW-0560">Oxidoreductase</keyword>
<reference evidence="16 18" key="1">
    <citation type="submission" date="2016-11" db="EMBL/GenBank/DDBJ databases">
        <authorList>
            <person name="Jaros S."/>
            <person name="Januszkiewicz K."/>
            <person name="Wedrychowicz H."/>
        </authorList>
    </citation>
    <scope>NUCLEOTIDE SEQUENCE [LARGE SCALE GENOMIC DNA]</scope>
    <source>
        <strain evidence="16 18">DSM 784</strain>
    </source>
</reference>
<feature type="transmembrane region" description="Helical" evidence="14">
    <location>
        <begin position="54"/>
        <end position="76"/>
    </location>
</feature>
<evidence type="ECO:0000256" key="4">
    <source>
        <dbReference type="ARBA" id="ARBA00022692"/>
    </source>
</evidence>
<evidence type="ECO:0000313" key="17">
    <source>
        <dbReference type="EMBL" id="WQG92424.1"/>
    </source>
</evidence>
<evidence type="ECO:0000256" key="11">
    <source>
        <dbReference type="ARBA" id="ARBA00023098"/>
    </source>
</evidence>
<dbReference type="GO" id="GO:0080132">
    <property type="term" value="F:fatty acid 2-hydroxylase activity"/>
    <property type="evidence" value="ECO:0007669"/>
    <property type="project" value="InterPro"/>
</dbReference>
<evidence type="ECO:0000256" key="3">
    <source>
        <dbReference type="ARBA" id="ARBA00022516"/>
    </source>
</evidence>
<keyword evidence="5" id="KW-0479">Metal-binding</keyword>
<organism evidence="16 18">
    <name type="scientific">Chitinophaga sancti</name>
    <dbReference type="NCBI Taxonomy" id="1004"/>
    <lineage>
        <taxon>Bacteria</taxon>
        <taxon>Pseudomonadati</taxon>
        <taxon>Bacteroidota</taxon>
        <taxon>Chitinophagia</taxon>
        <taxon>Chitinophagales</taxon>
        <taxon>Chitinophagaceae</taxon>
        <taxon>Chitinophaga</taxon>
    </lineage>
</organism>
<evidence type="ECO:0000259" key="15">
    <source>
        <dbReference type="Pfam" id="PF04116"/>
    </source>
</evidence>
<evidence type="ECO:0000256" key="1">
    <source>
        <dbReference type="ARBA" id="ARBA00001947"/>
    </source>
</evidence>
<keyword evidence="13" id="KW-0275">Fatty acid biosynthesis</keyword>
<evidence type="ECO:0000256" key="9">
    <source>
        <dbReference type="ARBA" id="ARBA00022989"/>
    </source>
</evidence>
<evidence type="ECO:0000256" key="6">
    <source>
        <dbReference type="ARBA" id="ARBA00022824"/>
    </source>
</evidence>
<dbReference type="Proteomes" id="UP000183788">
    <property type="component" value="Unassembled WGS sequence"/>
</dbReference>
<evidence type="ECO:0000256" key="7">
    <source>
        <dbReference type="ARBA" id="ARBA00022832"/>
    </source>
</evidence>
<dbReference type="EMBL" id="CP140154">
    <property type="protein sequence ID" value="WQG92424.1"/>
    <property type="molecule type" value="Genomic_DNA"/>
</dbReference>
<protein>
    <submittedName>
        <fullName evidence="16">Fatty acid hydroxylase superfamily protein</fullName>
    </submittedName>
    <submittedName>
        <fullName evidence="17">Sterol desaturase family protein</fullName>
    </submittedName>
</protein>
<evidence type="ECO:0000256" key="8">
    <source>
        <dbReference type="ARBA" id="ARBA00022833"/>
    </source>
</evidence>
<reference evidence="17 19" key="2">
    <citation type="submission" date="2023-11" db="EMBL/GenBank/DDBJ databases">
        <title>MicrobeMod: A computational toolkit for identifying prokaryotic methylation and restriction-modification with nanopore sequencing.</title>
        <authorList>
            <person name="Crits-Christoph A."/>
            <person name="Kang S.C."/>
            <person name="Lee H."/>
            <person name="Ostrov N."/>
        </authorList>
    </citation>
    <scope>NUCLEOTIDE SEQUENCE [LARGE SCALE GENOMIC DNA]</scope>
    <source>
        <strain evidence="17 19">ATCC 23090</strain>
    </source>
</reference>
<keyword evidence="3" id="KW-0444">Lipid biosynthesis</keyword>
<keyword evidence="9 14" id="KW-1133">Transmembrane helix</keyword>
<evidence type="ECO:0000256" key="12">
    <source>
        <dbReference type="ARBA" id="ARBA00023136"/>
    </source>
</evidence>
<evidence type="ECO:0000256" key="10">
    <source>
        <dbReference type="ARBA" id="ARBA00023002"/>
    </source>
</evidence>
<keyword evidence="19" id="KW-1185">Reference proteome</keyword>
<keyword evidence="8" id="KW-0862">Zinc</keyword>
<feature type="transmembrane region" description="Helical" evidence="14">
    <location>
        <begin position="111"/>
        <end position="129"/>
    </location>
</feature>
<dbReference type="Pfam" id="PF04116">
    <property type="entry name" value="FA_hydroxylase"/>
    <property type="match status" value="1"/>
</dbReference>
<accession>A0A1K1QWT3</accession>